<feature type="transmembrane region" description="Helical" evidence="9">
    <location>
        <begin position="6"/>
        <end position="24"/>
    </location>
</feature>
<dbReference type="Pfam" id="PF00893">
    <property type="entry name" value="Multi_Drug_Res"/>
    <property type="match status" value="1"/>
</dbReference>
<dbReference type="KEGG" id="psh:Psest_0474"/>
<evidence type="ECO:0000256" key="2">
    <source>
        <dbReference type="ARBA" id="ARBA00022448"/>
    </source>
</evidence>
<dbReference type="STRING" id="644801.Psest_0474"/>
<name>L0GGF6_STUST</name>
<comment type="similarity">
    <text evidence="7 8">Belongs to the drug/metabolite transporter (DMT) superfamily. Small multidrug resistance (SMR) (TC 2.A.7.1) family.</text>
</comment>
<dbReference type="InterPro" id="IPR045324">
    <property type="entry name" value="Small_multidrug_res"/>
</dbReference>
<feature type="transmembrane region" description="Helical" evidence="9">
    <location>
        <begin position="31"/>
        <end position="51"/>
    </location>
</feature>
<evidence type="ECO:0000256" key="5">
    <source>
        <dbReference type="ARBA" id="ARBA00022989"/>
    </source>
</evidence>
<dbReference type="GO" id="GO:0015220">
    <property type="term" value="F:choline transmembrane transporter activity"/>
    <property type="evidence" value="ECO:0007669"/>
    <property type="project" value="TreeGrafter"/>
</dbReference>
<accession>L0GGF6</accession>
<organism evidence="10 11">
    <name type="scientific">Stutzerimonas stutzeri RCH2</name>
    <dbReference type="NCBI Taxonomy" id="644801"/>
    <lineage>
        <taxon>Bacteria</taxon>
        <taxon>Pseudomonadati</taxon>
        <taxon>Pseudomonadota</taxon>
        <taxon>Gammaproteobacteria</taxon>
        <taxon>Pseudomonadales</taxon>
        <taxon>Pseudomonadaceae</taxon>
        <taxon>Stutzerimonas</taxon>
    </lineage>
</organism>
<dbReference type="AlphaFoldDB" id="L0GGF6"/>
<keyword evidence="2" id="KW-0813">Transport</keyword>
<evidence type="ECO:0000256" key="3">
    <source>
        <dbReference type="ARBA" id="ARBA00022475"/>
    </source>
</evidence>
<dbReference type="InterPro" id="IPR000390">
    <property type="entry name" value="Small_drug/metabolite_transptr"/>
</dbReference>
<dbReference type="PANTHER" id="PTHR30561:SF1">
    <property type="entry name" value="MULTIDRUG TRANSPORTER EMRE"/>
    <property type="match status" value="1"/>
</dbReference>
<dbReference type="GO" id="GO:0005886">
    <property type="term" value="C:plasma membrane"/>
    <property type="evidence" value="ECO:0007669"/>
    <property type="project" value="UniProtKB-SubCell"/>
</dbReference>
<dbReference type="Proteomes" id="UP000010820">
    <property type="component" value="Chromosome"/>
</dbReference>
<dbReference type="eggNOG" id="COG2076">
    <property type="taxonomic scope" value="Bacteria"/>
</dbReference>
<dbReference type="InterPro" id="IPR037185">
    <property type="entry name" value="EmrE-like"/>
</dbReference>
<dbReference type="GO" id="GO:0031460">
    <property type="term" value="P:glycine betaine transport"/>
    <property type="evidence" value="ECO:0007669"/>
    <property type="project" value="TreeGrafter"/>
</dbReference>
<evidence type="ECO:0000256" key="4">
    <source>
        <dbReference type="ARBA" id="ARBA00022692"/>
    </source>
</evidence>
<evidence type="ECO:0000313" key="10">
    <source>
        <dbReference type="EMBL" id="AGA85081.1"/>
    </source>
</evidence>
<dbReference type="GO" id="GO:0015199">
    <property type="term" value="F:amino-acid betaine transmembrane transporter activity"/>
    <property type="evidence" value="ECO:0007669"/>
    <property type="project" value="TreeGrafter"/>
</dbReference>
<dbReference type="EMBL" id="CP003071">
    <property type="protein sequence ID" value="AGA85081.1"/>
    <property type="molecule type" value="Genomic_DNA"/>
</dbReference>
<sequence>MSGYVYLAIAICAEVVATTSMKALAGFSRPLPLLLVVTGYSLSFWMLALVVKTIPVGIAYAIWAGLGIVLVSIAAAVLSPVSGPAGSTRYGPDHRWRGGHSAVLRQHRPLSTPRTACSYTARPFPRMRSAHA</sequence>
<feature type="transmembrane region" description="Helical" evidence="9">
    <location>
        <begin position="57"/>
        <end position="79"/>
    </location>
</feature>
<reference evidence="10 11" key="1">
    <citation type="submission" date="2011-10" db="EMBL/GenBank/DDBJ databases">
        <title>Complete sequence of chromosome of Pseudomonas stutzeri RCH2.</title>
        <authorList>
            <consortium name="US DOE Joint Genome Institute"/>
            <person name="Lucas S."/>
            <person name="Han J."/>
            <person name="Lapidus A."/>
            <person name="Cheng J.-F."/>
            <person name="Goodwin L."/>
            <person name="Pitluck S."/>
            <person name="Peters L."/>
            <person name="Ovchinnikova G."/>
            <person name="Zeytun A."/>
            <person name="Lu M."/>
            <person name="Detter J.C."/>
            <person name="Han C."/>
            <person name="Tapia R."/>
            <person name="Land M."/>
            <person name="Hauser L."/>
            <person name="Kyrpides N."/>
            <person name="Ivanova N."/>
            <person name="Pagani I."/>
            <person name="Chakraborty R."/>
            <person name="Arkin A."/>
            <person name="Dehal P."/>
            <person name="Wall J."/>
            <person name="Hazen T."/>
            <person name="Woyke T."/>
        </authorList>
    </citation>
    <scope>NUCLEOTIDE SEQUENCE [LARGE SCALE GENOMIC DNA]</scope>
    <source>
        <strain evidence="10 11">RCH2</strain>
    </source>
</reference>
<dbReference type="PATRIC" id="fig|644801.3.peg.472"/>
<dbReference type="PANTHER" id="PTHR30561">
    <property type="entry name" value="SMR FAMILY PROTON-DEPENDENT DRUG EFFLUX TRANSPORTER SUGE"/>
    <property type="match status" value="1"/>
</dbReference>
<evidence type="ECO:0000256" key="1">
    <source>
        <dbReference type="ARBA" id="ARBA00004651"/>
    </source>
</evidence>
<dbReference type="Gene3D" id="1.10.3730.20">
    <property type="match status" value="1"/>
</dbReference>
<comment type="subcellular location">
    <subcellularLocation>
        <location evidence="1 8">Cell membrane</location>
        <topology evidence="1 8">Multi-pass membrane protein</topology>
    </subcellularLocation>
</comment>
<dbReference type="GO" id="GO:0015297">
    <property type="term" value="F:antiporter activity"/>
    <property type="evidence" value="ECO:0007669"/>
    <property type="project" value="TreeGrafter"/>
</dbReference>
<evidence type="ECO:0000313" key="11">
    <source>
        <dbReference type="Proteomes" id="UP000010820"/>
    </source>
</evidence>
<protein>
    <submittedName>
        <fullName evidence="10">Cation/cationic drug transporter</fullName>
    </submittedName>
</protein>
<keyword evidence="6 9" id="KW-0472">Membrane</keyword>
<evidence type="ECO:0000256" key="6">
    <source>
        <dbReference type="ARBA" id="ARBA00023136"/>
    </source>
</evidence>
<keyword evidence="5 9" id="KW-1133">Transmembrane helix</keyword>
<proteinExistence type="inferred from homology"/>
<evidence type="ECO:0000256" key="7">
    <source>
        <dbReference type="ARBA" id="ARBA00038032"/>
    </source>
</evidence>
<dbReference type="SUPFAM" id="SSF103481">
    <property type="entry name" value="Multidrug resistance efflux transporter EmrE"/>
    <property type="match status" value="1"/>
</dbReference>
<evidence type="ECO:0000256" key="9">
    <source>
        <dbReference type="SAM" id="Phobius"/>
    </source>
</evidence>
<evidence type="ECO:0000256" key="8">
    <source>
        <dbReference type="RuleBase" id="RU003942"/>
    </source>
</evidence>
<dbReference type="HOGENOM" id="CLU_1915287_0_0_6"/>
<gene>
    <name evidence="10" type="ORF">Psest_0474</name>
</gene>
<keyword evidence="4 8" id="KW-0812">Transmembrane</keyword>
<keyword evidence="3" id="KW-1003">Cell membrane</keyword>